<dbReference type="GO" id="GO:0008233">
    <property type="term" value="F:peptidase activity"/>
    <property type="evidence" value="ECO:0007669"/>
    <property type="project" value="UniProtKB-KW"/>
</dbReference>
<dbReference type="Proteomes" id="UP000029917">
    <property type="component" value="Unassembled WGS sequence"/>
</dbReference>
<dbReference type="OrthoDB" id="9782620at2"/>
<dbReference type="GO" id="GO:0003697">
    <property type="term" value="F:single-stranded DNA binding"/>
    <property type="evidence" value="ECO:0007669"/>
    <property type="project" value="InterPro"/>
</dbReference>
<dbReference type="EMBL" id="JRKS01000001">
    <property type="protein sequence ID" value="KGJ09742.1"/>
    <property type="molecule type" value="Genomic_DNA"/>
</dbReference>
<keyword evidence="7" id="KW-0456">Lyase</keyword>
<evidence type="ECO:0000256" key="5">
    <source>
        <dbReference type="ARBA" id="ARBA00023124"/>
    </source>
</evidence>
<dbReference type="EC" id="3.4.-.-" evidence="8"/>
<keyword evidence="3" id="KW-0227">DNA damage</keyword>
<keyword evidence="6" id="KW-0238">DNA-binding</keyword>
<evidence type="ECO:0000313" key="10">
    <source>
        <dbReference type="Proteomes" id="UP000029917"/>
    </source>
</evidence>
<sequence>MCNLYSQTRAQEAMRQLFAAVDKLGNLPAQPEIYPDQMAPIVRIGLDGERELVKARWGLPSPPSVLKTARDPGVTNVRNTGSPHWRRWLGPPHRCLVPLTAFAEPMGKGQGNQWFAPADGRSVAFAGIHVPGWTSVRKVKDGPTTDDLFAFLTTAPNAEVAAVHPKAMPVILTEPAEWLTWMSAPWSEARLLQRPLADGALELVDGAA</sequence>
<dbReference type="InterPro" id="IPR036590">
    <property type="entry name" value="SRAP-like"/>
</dbReference>
<dbReference type="AlphaFoldDB" id="A0A099FI57"/>
<evidence type="ECO:0000256" key="8">
    <source>
        <dbReference type="RuleBase" id="RU364100"/>
    </source>
</evidence>
<evidence type="ECO:0000256" key="3">
    <source>
        <dbReference type="ARBA" id="ARBA00022763"/>
    </source>
</evidence>
<dbReference type="Gene3D" id="3.90.1680.20">
    <property type="match status" value="2"/>
</dbReference>
<keyword evidence="5" id="KW-0190">Covalent protein-DNA linkage</keyword>
<dbReference type="GO" id="GO:0106300">
    <property type="term" value="P:protein-DNA covalent cross-linking repair"/>
    <property type="evidence" value="ECO:0007669"/>
    <property type="project" value="InterPro"/>
</dbReference>
<dbReference type="GO" id="GO:0016829">
    <property type="term" value="F:lyase activity"/>
    <property type="evidence" value="ECO:0007669"/>
    <property type="project" value="UniProtKB-KW"/>
</dbReference>
<gene>
    <name evidence="9" type="ORF">IC63_00955</name>
</gene>
<evidence type="ECO:0000256" key="7">
    <source>
        <dbReference type="ARBA" id="ARBA00023239"/>
    </source>
</evidence>
<organism evidence="9 10">
    <name type="scientific">Paracoccus sphaerophysae</name>
    <dbReference type="NCBI Taxonomy" id="690417"/>
    <lineage>
        <taxon>Bacteria</taxon>
        <taxon>Pseudomonadati</taxon>
        <taxon>Pseudomonadota</taxon>
        <taxon>Alphaproteobacteria</taxon>
        <taxon>Rhodobacterales</taxon>
        <taxon>Paracoccaceae</taxon>
        <taxon>Paracoccus</taxon>
    </lineage>
</organism>
<evidence type="ECO:0000256" key="1">
    <source>
        <dbReference type="ARBA" id="ARBA00008136"/>
    </source>
</evidence>
<evidence type="ECO:0000256" key="2">
    <source>
        <dbReference type="ARBA" id="ARBA00022670"/>
    </source>
</evidence>
<dbReference type="PANTHER" id="PTHR13604">
    <property type="entry name" value="DC12-RELATED"/>
    <property type="match status" value="1"/>
</dbReference>
<comment type="caution">
    <text evidence="9">The sequence shown here is derived from an EMBL/GenBank/DDBJ whole genome shotgun (WGS) entry which is preliminary data.</text>
</comment>
<dbReference type="STRING" id="690417.IC63_00955"/>
<proteinExistence type="inferred from homology"/>
<dbReference type="InterPro" id="IPR003738">
    <property type="entry name" value="SRAP"/>
</dbReference>
<reference evidence="9 10" key="1">
    <citation type="submission" date="2014-09" db="EMBL/GenBank/DDBJ databases">
        <authorList>
            <person name="McGinnis J.M."/>
            <person name="Wolfgang W.J."/>
        </authorList>
    </citation>
    <scope>NUCLEOTIDE SEQUENCE [LARGE SCALE GENOMIC DNA]</scope>
    <source>
        <strain evidence="9 10">HAMBI 3106</strain>
    </source>
</reference>
<name>A0A099FI57_9RHOB</name>
<evidence type="ECO:0000256" key="4">
    <source>
        <dbReference type="ARBA" id="ARBA00022801"/>
    </source>
</evidence>
<dbReference type="PANTHER" id="PTHR13604:SF0">
    <property type="entry name" value="ABASIC SITE PROCESSING PROTEIN HMCES"/>
    <property type="match status" value="1"/>
</dbReference>
<keyword evidence="4 8" id="KW-0378">Hydrolase</keyword>
<keyword evidence="10" id="KW-1185">Reference proteome</keyword>
<evidence type="ECO:0000256" key="6">
    <source>
        <dbReference type="ARBA" id="ARBA00023125"/>
    </source>
</evidence>
<comment type="similarity">
    <text evidence="1 8">Belongs to the SOS response-associated peptidase family.</text>
</comment>
<keyword evidence="2 8" id="KW-0645">Protease</keyword>
<evidence type="ECO:0000313" key="9">
    <source>
        <dbReference type="EMBL" id="KGJ09742.1"/>
    </source>
</evidence>
<protein>
    <recommendedName>
        <fullName evidence="8">Abasic site processing protein</fullName>
        <ecNumber evidence="8">3.4.-.-</ecNumber>
    </recommendedName>
</protein>
<reference evidence="9 10" key="2">
    <citation type="submission" date="2014-10" db="EMBL/GenBank/DDBJ databases">
        <title>Paracoccus sanguinis sp. nov., isolated from clinical specimens of New York State patients.</title>
        <authorList>
            <person name="Mingle L.A."/>
            <person name="Cole J.A."/>
            <person name="Lapierre P."/>
            <person name="Musser K.A."/>
        </authorList>
    </citation>
    <scope>NUCLEOTIDE SEQUENCE [LARGE SCALE GENOMIC DNA]</scope>
    <source>
        <strain evidence="9 10">HAMBI 3106</strain>
    </source>
</reference>
<dbReference type="SUPFAM" id="SSF143081">
    <property type="entry name" value="BB1717-like"/>
    <property type="match status" value="1"/>
</dbReference>
<dbReference type="RefSeq" id="WP_036716047.1">
    <property type="nucleotide sequence ID" value="NZ_JRKS01000001.1"/>
</dbReference>
<accession>A0A099FI57</accession>
<dbReference type="GO" id="GO:0006508">
    <property type="term" value="P:proteolysis"/>
    <property type="evidence" value="ECO:0007669"/>
    <property type="project" value="UniProtKB-KW"/>
</dbReference>
<dbReference type="Pfam" id="PF02586">
    <property type="entry name" value="SRAP"/>
    <property type="match status" value="1"/>
</dbReference>